<organism evidence="1 2">
    <name type="scientific">Coemansia aciculifera</name>
    <dbReference type="NCBI Taxonomy" id="417176"/>
    <lineage>
        <taxon>Eukaryota</taxon>
        <taxon>Fungi</taxon>
        <taxon>Fungi incertae sedis</taxon>
        <taxon>Zoopagomycota</taxon>
        <taxon>Kickxellomycotina</taxon>
        <taxon>Kickxellomycetes</taxon>
        <taxon>Kickxellales</taxon>
        <taxon>Kickxellaceae</taxon>
        <taxon>Coemansia</taxon>
    </lineage>
</organism>
<reference evidence="1" key="1">
    <citation type="submission" date="2022-07" db="EMBL/GenBank/DDBJ databases">
        <title>Phylogenomic reconstructions and comparative analyses of Kickxellomycotina fungi.</title>
        <authorList>
            <person name="Reynolds N.K."/>
            <person name="Stajich J.E."/>
            <person name="Barry K."/>
            <person name="Grigoriev I.V."/>
            <person name="Crous P."/>
            <person name="Smith M.E."/>
        </authorList>
    </citation>
    <scope>NUCLEOTIDE SEQUENCE</scope>
    <source>
        <strain evidence="1">CBS 190363</strain>
    </source>
</reference>
<proteinExistence type="predicted"/>
<protein>
    <submittedName>
        <fullName evidence="1">Uncharacterized protein</fullName>
    </submittedName>
</protein>
<evidence type="ECO:0000313" key="2">
    <source>
        <dbReference type="Proteomes" id="UP001139981"/>
    </source>
</evidence>
<evidence type="ECO:0000313" key="1">
    <source>
        <dbReference type="EMBL" id="KAJ2900936.1"/>
    </source>
</evidence>
<accession>A0ACC1MBQ8</accession>
<name>A0ACC1MBQ8_9FUNG</name>
<comment type="caution">
    <text evidence="1">The sequence shown here is derived from an EMBL/GenBank/DDBJ whole genome shotgun (WGS) entry which is preliminary data.</text>
</comment>
<dbReference type="Proteomes" id="UP001139981">
    <property type="component" value="Unassembled WGS sequence"/>
</dbReference>
<dbReference type="EMBL" id="JANBVB010000002">
    <property type="protein sequence ID" value="KAJ2900936.1"/>
    <property type="molecule type" value="Genomic_DNA"/>
</dbReference>
<gene>
    <name evidence="1" type="ORF">IWW38_000311</name>
</gene>
<sequence length="429" mass="44789">MPAAARPSAWLRCIAILALLFVASPALAADSSVSLSSTPTATSATTPVALPSSSTSSSQDNQPDELDGGGIGIVGAFSGISSFSPTTSGSALSLNNTRTSLAAISQSSASLLASASVEGSITTACAFYNKDGSISSAYFGGSFTMINSTTVGFVAGVNSAGQIDQMGGGVNGPVNALFCNQQSGTVYVGGNFTTLSASLTLSVATMRSLSTGSLALYGSASKNWLPLSFQGLNGPVFDFAEMGSNMYAVGAFSATFDNATYTALDAQPVNLGVCTITGGNNAETPGFSDPRNIICTPNADSSGNTWLMRDKLPGFYRIDFPFKTTPSLLRLMNTLYQGRGTKAIRIEAASTNQALTMSYIDPVTKSEQFCTQSCPVPQNYDWQEYRFVDNPATLANISGIIINIVDWYGMGGGFNKIELYQRGKYLYPL</sequence>
<keyword evidence="2" id="KW-1185">Reference proteome</keyword>